<dbReference type="PRINTS" id="PR00033">
    <property type="entry name" value="HTHASNC"/>
</dbReference>
<gene>
    <name evidence="5" type="ORF">AB1I55_14875</name>
</gene>
<organism evidence="5 6">
    <name type="scientific">Enterococcus entomosocium</name>
    <dbReference type="NCBI Taxonomy" id="3034352"/>
    <lineage>
        <taxon>Bacteria</taxon>
        <taxon>Bacillati</taxon>
        <taxon>Bacillota</taxon>
        <taxon>Bacilli</taxon>
        <taxon>Lactobacillales</taxon>
        <taxon>Enterococcaceae</taxon>
        <taxon>Enterococcus</taxon>
    </lineage>
</organism>
<accession>A0ABV3MG13</accession>
<evidence type="ECO:0000313" key="5">
    <source>
        <dbReference type="EMBL" id="MEW3467377.1"/>
    </source>
</evidence>
<evidence type="ECO:0000313" key="6">
    <source>
        <dbReference type="Proteomes" id="UP001554047"/>
    </source>
</evidence>
<dbReference type="SMART" id="SM00344">
    <property type="entry name" value="HTH_ASNC"/>
    <property type="match status" value="1"/>
</dbReference>
<dbReference type="PANTHER" id="PTHR30154:SF53">
    <property type="entry name" value="HTH-TYPE TRANSCRIPTIONAL REGULATOR LRPC"/>
    <property type="match status" value="1"/>
</dbReference>
<keyword evidence="2" id="KW-0238">DNA-binding</keyword>
<sequence>MDELDKKLLNLLQQNGRLSIKKLSEVLFITAPAVSQRIKHLEETGQLLYYQAAIDYEKAGLPIKAFIHLSIEPKQKSSFYPFIQAIPNVLECDCVTGPYSMLIKVVFPSTKSLDSFINDLQKFGRTNTQIVFSTPVSLRGYQF</sequence>
<dbReference type="InterPro" id="IPR019887">
    <property type="entry name" value="Tscrpt_reg_AsnC/Lrp_C"/>
</dbReference>
<evidence type="ECO:0000256" key="3">
    <source>
        <dbReference type="ARBA" id="ARBA00023163"/>
    </source>
</evidence>
<dbReference type="SUPFAM" id="SSF46785">
    <property type="entry name" value="Winged helix' DNA-binding domain"/>
    <property type="match status" value="1"/>
</dbReference>
<dbReference type="Pfam" id="PF01037">
    <property type="entry name" value="AsnC_trans_reg"/>
    <property type="match status" value="1"/>
</dbReference>
<comment type="caution">
    <text evidence="5">The sequence shown here is derived from an EMBL/GenBank/DDBJ whole genome shotgun (WGS) entry which is preliminary data.</text>
</comment>
<dbReference type="InterPro" id="IPR036388">
    <property type="entry name" value="WH-like_DNA-bd_sf"/>
</dbReference>
<dbReference type="RefSeq" id="WP_196044709.1">
    <property type="nucleotide sequence ID" value="NZ_JBFDTA010000014.1"/>
</dbReference>
<evidence type="ECO:0000256" key="2">
    <source>
        <dbReference type="ARBA" id="ARBA00023125"/>
    </source>
</evidence>
<reference evidence="5 6" key="1">
    <citation type="submission" date="2024-05" db="EMBL/GenBank/DDBJ databases">
        <title>Human gut microbiome strain richness.</title>
        <authorList>
            <person name="Chen-Liaw A."/>
        </authorList>
    </citation>
    <scope>NUCLEOTIDE SEQUENCE [LARGE SCALE GENOMIC DNA]</scope>
    <source>
        <strain evidence="5 6">J1100102st1_G3_J1100102_180507</strain>
    </source>
</reference>
<dbReference type="InterPro" id="IPR019888">
    <property type="entry name" value="Tscrpt_reg_AsnC-like"/>
</dbReference>
<keyword evidence="3" id="KW-0804">Transcription</keyword>
<dbReference type="InterPro" id="IPR011008">
    <property type="entry name" value="Dimeric_a/b-barrel"/>
</dbReference>
<evidence type="ECO:0000259" key="4">
    <source>
        <dbReference type="PROSITE" id="PS50956"/>
    </source>
</evidence>
<dbReference type="Gene3D" id="3.30.70.920">
    <property type="match status" value="1"/>
</dbReference>
<dbReference type="PROSITE" id="PS50956">
    <property type="entry name" value="HTH_ASNC_2"/>
    <property type="match status" value="1"/>
</dbReference>
<dbReference type="EMBL" id="JBFDTB010000030">
    <property type="protein sequence ID" value="MEW3467377.1"/>
    <property type="molecule type" value="Genomic_DNA"/>
</dbReference>
<dbReference type="PANTHER" id="PTHR30154">
    <property type="entry name" value="LEUCINE-RESPONSIVE REGULATORY PROTEIN"/>
    <property type="match status" value="1"/>
</dbReference>
<keyword evidence="1" id="KW-0805">Transcription regulation</keyword>
<dbReference type="Gene3D" id="1.10.10.10">
    <property type="entry name" value="Winged helix-like DNA-binding domain superfamily/Winged helix DNA-binding domain"/>
    <property type="match status" value="1"/>
</dbReference>
<dbReference type="Pfam" id="PF13404">
    <property type="entry name" value="HTH_AsnC-type"/>
    <property type="match status" value="1"/>
</dbReference>
<dbReference type="Proteomes" id="UP001554047">
    <property type="component" value="Unassembled WGS sequence"/>
</dbReference>
<dbReference type="InterPro" id="IPR000485">
    <property type="entry name" value="AsnC-type_HTH_dom"/>
</dbReference>
<name>A0ABV3MG13_9ENTE</name>
<feature type="domain" description="HTH asnC-type" evidence="4">
    <location>
        <begin position="1"/>
        <end position="62"/>
    </location>
</feature>
<keyword evidence="6" id="KW-1185">Reference proteome</keyword>
<dbReference type="SUPFAM" id="SSF54909">
    <property type="entry name" value="Dimeric alpha+beta barrel"/>
    <property type="match status" value="1"/>
</dbReference>
<protein>
    <submittedName>
        <fullName evidence="5">Lrp/AsnC family transcriptional regulator</fullName>
    </submittedName>
</protein>
<proteinExistence type="predicted"/>
<dbReference type="InterPro" id="IPR036390">
    <property type="entry name" value="WH_DNA-bd_sf"/>
</dbReference>
<evidence type="ECO:0000256" key="1">
    <source>
        <dbReference type="ARBA" id="ARBA00023015"/>
    </source>
</evidence>